<accession>A0A6M8SUE9</accession>
<gene>
    <name evidence="1" type="ORF">HQN60_06410</name>
</gene>
<dbReference type="InterPro" id="IPR036255">
    <property type="entry name" value="YgfB-like_sf"/>
</dbReference>
<dbReference type="InterPro" id="IPR011978">
    <property type="entry name" value="YgfB-like"/>
</dbReference>
<sequence>MSLLLDQPLTDEELDQLDQFLYSDAVGKDAMSLSMLHGYLTAILIGPATVMPGQWLAQIWDRPEAAIFALPEGDAIINLVMRLYNQIADELAQDPPVYEPLLYWEDESMQNSSIEEWSLGFCFGAGLAEEEWQPLIDEEEGQFMFMAIMSGSDDEMREDMLKEGIDLVRHDNEVAEQIPEMVIEIRDFFRENNETSRSKHQLH</sequence>
<organism evidence="1 2">
    <name type="scientific">Deefgea piscis</name>
    <dbReference type="NCBI Taxonomy" id="2739061"/>
    <lineage>
        <taxon>Bacteria</taxon>
        <taxon>Pseudomonadati</taxon>
        <taxon>Pseudomonadota</taxon>
        <taxon>Betaproteobacteria</taxon>
        <taxon>Neisseriales</taxon>
        <taxon>Chitinibacteraceae</taxon>
        <taxon>Deefgea</taxon>
    </lineage>
</organism>
<dbReference type="KEGG" id="dee:HQN60_06410"/>
<evidence type="ECO:0000313" key="1">
    <source>
        <dbReference type="EMBL" id="QKJ66359.1"/>
    </source>
</evidence>
<dbReference type="Gene3D" id="1.20.120.740">
    <property type="entry name" value="YgfB uncharacterised protein family UPF0149, PF03695"/>
    <property type="match status" value="1"/>
</dbReference>
<dbReference type="EMBL" id="CP054143">
    <property type="protein sequence ID" value="QKJ66359.1"/>
    <property type="molecule type" value="Genomic_DNA"/>
</dbReference>
<dbReference type="SUPFAM" id="SSF101327">
    <property type="entry name" value="YgfB-like"/>
    <property type="match status" value="1"/>
</dbReference>
<accession>A0A8G1M068</accession>
<name>A0A6M8SUE9_9NEIS</name>
<protein>
    <submittedName>
        <fullName evidence="1">YecA family protein</fullName>
    </submittedName>
</protein>
<dbReference type="Pfam" id="PF03695">
    <property type="entry name" value="UPF0149"/>
    <property type="match status" value="1"/>
</dbReference>
<proteinExistence type="predicted"/>
<reference evidence="1 2" key="1">
    <citation type="submission" date="2020-05" db="EMBL/GenBank/DDBJ databases">
        <title>Complete genome sequence of Deefgea sp. D17.</title>
        <authorList>
            <person name="Bae J.-W."/>
            <person name="Han J.E."/>
        </authorList>
    </citation>
    <scope>NUCLEOTIDE SEQUENCE [LARGE SCALE GENOMIC DNA]</scope>
    <source>
        <strain evidence="1 2">D17</strain>
    </source>
</reference>
<dbReference type="Proteomes" id="UP000504844">
    <property type="component" value="Chromosome"/>
</dbReference>
<keyword evidence="2" id="KW-1185">Reference proteome</keyword>
<dbReference type="RefSeq" id="WP_173532863.1">
    <property type="nucleotide sequence ID" value="NZ_CP054143.1"/>
</dbReference>
<evidence type="ECO:0000313" key="2">
    <source>
        <dbReference type="Proteomes" id="UP000504844"/>
    </source>
</evidence>
<dbReference type="AlphaFoldDB" id="A0A6M8SUE9"/>
<dbReference type="NCBIfam" id="TIGR02292">
    <property type="entry name" value="ygfB_yecA"/>
    <property type="match status" value="1"/>
</dbReference>